<comment type="similarity">
    <text evidence="2 4">Belongs to the bacterial solute-binding protein 3 family.</text>
</comment>
<accession>A0A369LB23</accession>
<dbReference type="SMART" id="SM00062">
    <property type="entry name" value="PBPb"/>
    <property type="match status" value="1"/>
</dbReference>
<reference evidence="8 9" key="1">
    <citation type="journal article" date="2018" name="Elife">
        <title>Discovery and characterization of a prevalent human gut bacterial enzyme sufficient for the inactivation of a family of plant toxins.</title>
        <authorList>
            <person name="Koppel N."/>
            <person name="Bisanz J.E."/>
            <person name="Pandelia M.E."/>
            <person name="Turnbaugh P.J."/>
            <person name="Balskus E.P."/>
        </authorList>
    </citation>
    <scope>NUCLEOTIDE SEQUENCE [LARGE SCALE GENOMIC DNA]</scope>
    <source>
        <strain evidence="8 9">OB21 GAM31</strain>
    </source>
</reference>
<evidence type="ECO:0000256" key="1">
    <source>
        <dbReference type="ARBA" id="ARBA00004196"/>
    </source>
</evidence>
<feature type="chain" id="PRO_5016818245" evidence="6">
    <location>
        <begin position="28"/>
        <end position="317"/>
    </location>
</feature>
<evidence type="ECO:0000313" key="8">
    <source>
        <dbReference type="EMBL" id="RDB55887.1"/>
    </source>
</evidence>
<feature type="signal peptide" evidence="6">
    <location>
        <begin position="1"/>
        <end position="27"/>
    </location>
</feature>
<proteinExistence type="inferred from homology"/>
<dbReference type="InterPro" id="IPR001638">
    <property type="entry name" value="Solute-binding_3/MltF_N"/>
</dbReference>
<sequence>MKHRVSLVVAFACAFCFVLGLAGCSQAGSYEGKTLTPTISSPTIGQNGTLRVGIDADGGAPFVTSSSSASYAGIDVDMAAALADQLGLKLELVDVAGNASSALADGDVDIVMSQTSTEKSSTMWVSDPYIETGVALFASNGSTTVPESVQASSIAAQSSSTSAWAVQNAFGDDALNPASDLVSAFSLVETGKSQYVAADAVIGSYAALVQSVDVQPIALLGSKGGYCIGVDSSNQELQKAISAALTAVRGNGVFDAVCTKWLGSPMNLDALSTIEVSSSKSVSAGDDSDEKSAEGGSAETASSSTAGANAVQPGSTR</sequence>
<evidence type="ECO:0000256" key="6">
    <source>
        <dbReference type="SAM" id="SignalP"/>
    </source>
</evidence>
<feature type="region of interest" description="Disordered" evidence="5">
    <location>
        <begin position="278"/>
        <end position="317"/>
    </location>
</feature>
<comment type="subcellular location">
    <subcellularLocation>
        <location evidence="1">Cell envelope</location>
    </subcellularLocation>
</comment>
<dbReference type="Pfam" id="PF00497">
    <property type="entry name" value="SBP_bac_3"/>
    <property type="match status" value="1"/>
</dbReference>
<evidence type="ECO:0000256" key="2">
    <source>
        <dbReference type="ARBA" id="ARBA00010333"/>
    </source>
</evidence>
<protein>
    <submittedName>
        <fullName evidence="8">Amino acid ABC transporter substrate-binding protein</fullName>
    </submittedName>
</protein>
<dbReference type="EMBL" id="PPTO01000017">
    <property type="protein sequence ID" value="RDB55887.1"/>
    <property type="molecule type" value="Genomic_DNA"/>
</dbReference>
<evidence type="ECO:0000259" key="7">
    <source>
        <dbReference type="SMART" id="SM00062"/>
    </source>
</evidence>
<dbReference type="InterPro" id="IPR018313">
    <property type="entry name" value="SBP_3_CS"/>
</dbReference>
<gene>
    <name evidence="8" type="ORF">C1881_08985</name>
</gene>
<name>A0A369LB23_9ACTN</name>
<dbReference type="PROSITE" id="PS01039">
    <property type="entry name" value="SBP_BACTERIAL_3"/>
    <property type="match status" value="1"/>
</dbReference>
<dbReference type="SUPFAM" id="SSF53850">
    <property type="entry name" value="Periplasmic binding protein-like II"/>
    <property type="match status" value="1"/>
</dbReference>
<keyword evidence="3 6" id="KW-0732">Signal</keyword>
<evidence type="ECO:0000256" key="4">
    <source>
        <dbReference type="RuleBase" id="RU003744"/>
    </source>
</evidence>
<dbReference type="RefSeq" id="WP_114616187.1">
    <property type="nucleotide sequence ID" value="NZ_PPTO01000017.1"/>
</dbReference>
<dbReference type="GO" id="GO:0030313">
    <property type="term" value="C:cell envelope"/>
    <property type="evidence" value="ECO:0007669"/>
    <property type="project" value="UniProtKB-SubCell"/>
</dbReference>
<evidence type="ECO:0000256" key="5">
    <source>
        <dbReference type="SAM" id="MobiDB-lite"/>
    </source>
</evidence>
<dbReference type="PANTHER" id="PTHR35936">
    <property type="entry name" value="MEMBRANE-BOUND LYTIC MUREIN TRANSGLYCOSYLASE F"/>
    <property type="match status" value="1"/>
</dbReference>
<evidence type="ECO:0000313" key="9">
    <source>
        <dbReference type="Proteomes" id="UP000253975"/>
    </source>
</evidence>
<evidence type="ECO:0000256" key="3">
    <source>
        <dbReference type="ARBA" id="ARBA00022729"/>
    </source>
</evidence>
<organism evidence="8 9">
    <name type="scientific">Slackia isoflavoniconvertens</name>
    <dbReference type="NCBI Taxonomy" id="572010"/>
    <lineage>
        <taxon>Bacteria</taxon>
        <taxon>Bacillati</taxon>
        <taxon>Actinomycetota</taxon>
        <taxon>Coriobacteriia</taxon>
        <taxon>Eggerthellales</taxon>
        <taxon>Eggerthellaceae</taxon>
        <taxon>Slackia</taxon>
    </lineage>
</organism>
<feature type="compositionally biased region" description="Low complexity" evidence="5">
    <location>
        <begin position="294"/>
        <end position="308"/>
    </location>
</feature>
<dbReference type="AlphaFoldDB" id="A0A369LB23"/>
<comment type="caution">
    <text evidence="8">The sequence shown here is derived from an EMBL/GenBank/DDBJ whole genome shotgun (WGS) entry which is preliminary data.</text>
</comment>
<dbReference type="Gene3D" id="3.40.190.10">
    <property type="entry name" value="Periplasmic binding protein-like II"/>
    <property type="match status" value="2"/>
</dbReference>
<feature type="domain" description="Solute-binding protein family 3/N-terminal" evidence="7">
    <location>
        <begin position="49"/>
        <end position="265"/>
    </location>
</feature>
<dbReference type="PROSITE" id="PS51257">
    <property type="entry name" value="PROKAR_LIPOPROTEIN"/>
    <property type="match status" value="1"/>
</dbReference>
<dbReference type="PANTHER" id="PTHR35936:SF17">
    <property type="entry name" value="ARGININE-BINDING EXTRACELLULAR PROTEIN ARTP"/>
    <property type="match status" value="1"/>
</dbReference>
<dbReference type="Proteomes" id="UP000253975">
    <property type="component" value="Unassembled WGS sequence"/>
</dbReference>